<dbReference type="InterPro" id="IPR007318">
    <property type="entry name" value="Phopholipid_MeTrfase"/>
</dbReference>
<dbReference type="EMBL" id="NWQG01000288">
    <property type="protein sequence ID" value="PDQ17232.1"/>
    <property type="molecule type" value="Genomic_DNA"/>
</dbReference>
<dbReference type="AlphaFoldDB" id="A0A2A6F602"/>
<feature type="transmembrane region" description="Helical" evidence="5">
    <location>
        <begin position="96"/>
        <end position="128"/>
    </location>
</feature>
<dbReference type="GO" id="GO:0012505">
    <property type="term" value="C:endomembrane system"/>
    <property type="evidence" value="ECO:0007669"/>
    <property type="project" value="UniProtKB-SubCell"/>
</dbReference>
<evidence type="ECO:0000256" key="4">
    <source>
        <dbReference type="ARBA" id="ARBA00023136"/>
    </source>
</evidence>
<evidence type="ECO:0000256" key="3">
    <source>
        <dbReference type="ARBA" id="ARBA00022989"/>
    </source>
</evidence>
<comment type="subcellular location">
    <subcellularLocation>
        <location evidence="1">Endomembrane system</location>
        <topology evidence="1">Multi-pass membrane protein</topology>
    </subcellularLocation>
</comment>
<dbReference type="RefSeq" id="WP_097577397.1">
    <property type="nucleotide sequence ID" value="NZ_NWQG01000288.1"/>
</dbReference>
<comment type="caution">
    <text evidence="6">The sequence shown here is derived from an EMBL/GenBank/DDBJ whole genome shotgun (WGS) entry which is preliminary data.</text>
</comment>
<keyword evidence="3 5" id="KW-1133">Transmembrane helix</keyword>
<sequence>MAAAARSPREKSFDEMGRYQRRRRVLLALLIGAFCVLLVFGGSPHDELTHERIEAHGIAVILIGIGGRLWSILYIGDRKSAEVVATGPYSVMRNPLYFFSTVAAAGIGAQTGSVIVAVASAVLCAAAFHIVTLREERHLMTVLGLPYKDYVARVPRFFPNPRLFRDQAEVTFTPRSFNHTLRDGLVFLVSIPFFEFIESGQENGVIPVLFWLY</sequence>
<dbReference type="Gene3D" id="1.20.120.1630">
    <property type="match status" value="1"/>
</dbReference>
<evidence type="ECO:0000256" key="2">
    <source>
        <dbReference type="ARBA" id="ARBA00022692"/>
    </source>
</evidence>
<evidence type="ECO:0000256" key="5">
    <source>
        <dbReference type="SAM" id="Phobius"/>
    </source>
</evidence>
<keyword evidence="2 5" id="KW-0812">Transmembrane</keyword>
<evidence type="ECO:0000313" key="6">
    <source>
        <dbReference type="EMBL" id="PDQ17232.1"/>
    </source>
</evidence>
<evidence type="ECO:0000256" key="1">
    <source>
        <dbReference type="ARBA" id="ARBA00004127"/>
    </source>
</evidence>
<keyword evidence="7" id="KW-1185">Reference proteome</keyword>
<feature type="transmembrane region" description="Helical" evidence="5">
    <location>
        <begin position="25"/>
        <end position="43"/>
    </location>
</feature>
<organism evidence="6 7">
    <name type="scientific">Mesorhizobium sanjuanii</name>
    <dbReference type="NCBI Taxonomy" id="2037900"/>
    <lineage>
        <taxon>Bacteria</taxon>
        <taxon>Pseudomonadati</taxon>
        <taxon>Pseudomonadota</taxon>
        <taxon>Alphaproteobacteria</taxon>
        <taxon>Hyphomicrobiales</taxon>
        <taxon>Phyllobacteriaceae</taxon>
        <taxon>Mesorhizobium</taxon>
    </lineage>
</organism>
<evidence type="ECO:0000313" key="7">
    <source>
        <dbReference type="Proteomes" id="UP000219182"/>
    </source>
</evidence>
<protein>
    <submittedName>
        <fullName evidence="6">Sodium:proton antiporter</fullName>
    </submittedName>
</protein>
<name>A0A2A6F602_9HYPH</name>
<gene>
    <name evidence="6" type="ORF">CN311_31085</name>
</gene>
<dbReference type="Proteomes" id="UP000219182">
    <property type="component" value="Unassembled WGS sequence"/>
</dbReference>
<keyword evidence="4 5" id="KW-0472">Membrane</keyword>
<feature type="transmembrane region" description="Helical" evidence="5">
    <location>
        <begin position="55"/>
        <end position="75"/>
    </location>
</feature>
<dbReference type="Pfam" id="PF04191">
    <property type="entry name" value="PEMT"/>
    <property type="match status" value="1"/>
</dbReference>
<proteinExistence type="predicted"/>
<accession>A0A2A6F602</accession>
<reference evidence="6 7" key="1">
    <citation type="submission" date="2017-09" db="EMBL/GenBank/DDBJ databases">
        <title>Mesorhizobum sanjuanii sp. nov. isolated from nodules of Lotus tenuis in saline-alkaline lowlands of Flooding Pampa.</title>
        <authorList>
            <person name="Sannazzaro A.I."/>
            <person name="Torres Tejerizo G.A."/>
            <person name="Fontana F."/>
            <person name="Cumpa Velazquez L.M."/>
            <person name="Hansen L."/>
            <person name="Pistorio M."/>
            <person name="Estrella M.J."/>
        </authorList>
    </citation>
    <scope>NUCLEOTIDE SEQUENCE [LARGE SCALE GENOMIC DNA]</scope>
    <source>
        <strain evidence="6 7">BSA136</strain>
    </source>
</reference>